<evidence type="ECO:0000256" key="12">
    <source>
        <dbReference type="ARBA" id="ARBA00022777"/>
    </source>
</evidence>
<dbReference type="InterPro" id="IPR036945">
    <property type="entry name" value="DAGK_sf"/>
</dbReference>
<evidence type="ECO:0000313" key="25">
    <source>
        <dbReference type="EMBL" id="PPB80636.1"/>
    </source>
</evidence>
<evidence type="ECO:0000256" key="3">
    <source>
        <dbReference type="ARBA" id="ARBA00012133"/>
    </source>
</evidence>
<comment type="catalytic activity">
    <reaction evidence="24">
        <text>a 1,2-diacyl-sn-glycerol + ATP = a 1,2-diacyl-sn-glycero-3-phosphate + ADP + H(+)</text>
        <dbReference type="Rhea" id="RHEA:10272"/>
        <dbReference type="ChEBI" id="CHEBI:15378"/>
        <dbReference type="ChEBI" id="CHEBI:17815"/>
        <dbReference type="ChEBI" id="CHEBI:30616"/>
        <dbReference type="ChEBI" id="CHEBI:58608"/>
        <dbReference type="ChEBI" id="CHEBI:456216"/>
        <dbReference type="EC" id="2.7.1.107"/>
    </reaction>
</comment>
<evidence type="ECO:0000256" key="24">
    <source>
        <dbReference type="RuleBase" id="RU363065"/>
    </source>
</evidence>
<keyword evidence="7 24" id="KW-0997">Cell inner membrane</keyword>
<feature type="binding site" evidence="22">
    <location>
        <position position="80"/>
    </location>
    <ligand>
        <name>ATP</name>
        <dbReference type="ChEBI" id="CHEBI:30616"/>
    </ligand>
</feature>
<dbReference type="InterPro" id="IPR000829">
    <property type="entry name" value="DAGK"/>
</dbReference>
<sequence>MSWLGSLGSEIARFRNTCKWSWQGFTAAWRSEKSLRQWTLVNVLSAALAFVLDLDAGERALVLALGLIVLAAELANTAIEEIVDLVMPERDPRAAKAKDCGSAAVALSALAGGVAWLVILLG</sequence>
<evidence type="ECO:0000256" key="20">
    <source>
        <dbReference type="PIRSR" id="PIRSR600829-1"/>
    </source>
</evidence>
<comment type="caution">
    <text evidence="24">Lacks conserved residue(s) required for the propagation of feature annotation.</text>
</comment>
<dbReference type="AlphaFoldDB" id="A0A2S5JGK3"/>
<dbReference type="Proteomes" id="UP000239736">
    <property type="component" value="Unassembled WGS sequence"/>
</dbReference>
<feature type="binding site" evidence="21">
    <location>
        <position position="59"/>
    </location>
    <ligand>
        <name>substrate</name>
    </ligand>
</feature>
<evidence type="ECO:0000256" key="14">
    <source>
        <dbReference type="ARBA" id="ARBA00022842"/>
    </source>
</evidence>
<evidence type="ECO:0000256" key="13">
    <source>
        <dbReference type="ARBA" id="ARBA00022840"/>
    </source>
</evidence>
<gene>
    <name evidence="25" type="ORF">LV82_01985</name>
</gene>
<dbReference type="GO" id="GO:0005886">
    <property type="term" value="C:plasma membrane"/>
    <property type="evidence" value="ECO:0007669"/>
    <property type="project" value="UniProtKB-SubCell"/>
</dbReference>
<comment type="caution">
    <text evidence="25">The sequence shown here is derived from an EMBL/GenBank/DDBJ whole genome shotgun (WGS) entry which is preliminary data.</text>
</comment>
<keyword evidence="16 24" id="KW-0443">Lipid metabolism</keyword>
<keyword evidence="13 22" id="KW-0067">ATP-binding</keyword>
<feature type="transmembrane region" description="Helical" evidence="24">
    <location>
        <begin position="60"/>
        <end position="79"/>
    </location>
</feature>
<evidence type="ECO:0000256" key="9">
    <source>
        <dbReference type="ARBA" id="ARBA00022692"/>
    </source>
</evidence>
<evidence type="ECO:0000256" key="4">
    <source>
        <dbReference type="ARBA" id="ARBA00017575"/>
    </source>
</evidence>
<keyword evidence="18" id="KW-0594">Phospholipid biosynthesis</keyword>
<evidence type="ECO:0000256" key="23">
    <source>
        <dbReference type="PIRSR" id="PIRSR600829-4"/>
    </source>
</evidence>
<feature type="binding site" evidence="21">
    <location>
        <position position="102"/>
    </location>
    <ligand>
        <name>substrate</name>
    </ligand>
</feature>
<dbReference type="Pfam" id="PF01219">
    <property type="entry name" value="DAGK_prokar"/>
    <property type="match status" value="1"/>
</dbReference>
<organism evidence="25 26">
    <name type="scientific">Albidovulum inexpectatum</name>
    <dbReference type="NCBI Taxonomy" id="196587"/>
    <lineage>
        <taxon>Bacteria</taxon>
        <taxon>Pseudomonadati</taxon>
        <taxon>Pseudomonadota</taxon>
        <taxon>Alphaproteobacteria</taxon>
        <taxon>Rhodobacterales</taxon>
        <taxon>Paracoccaceae</taxon>
        <taxon>Albidovulum</taxon>
    </lineage>
</organism>
<feature type="transmembrane region" description="Helical" evidence="24">
    <location>
        <begin position="100"/>
        <end position="121"/>
    </location>
</feature>
<evidence type="ECO:0000256" key="7">
    <source>
        <dbReference type="ARBA" id="ARBA00022519"/>
    </source>
</evidence>
<accession>A0A2S5JGK3</accession>
<comment type="function">
    <text evidence="24">Catalyzes the ATP-dependent phosphorylation of sn-l,2-diacylglycerol (DAG) to phosphatidic acid. Involved in the recycling of diacylglycerol produced as a by-product during membrane-derived oligosaccharide (MDO) biosynthesis.</text>
</comment>
<evidence type="ECO:0000256" key="16">
    <source>
        <dbReference type="ARBA" id="ARBA00023098"/>
    </source>
</evidence>
<keyword evidence="17 24" id="KW-0472">Membrane</keyword>
<evidence type="ECO:0000256" key="5">
    <source>
        <dbReference type="ARBA" id="ARBA00022475"/>
    </source>
</evidence>
<reference evidence="25 26" key="1">
    <citation type="submission" date="2018-01" db="EMBL/GenBank/DDBJ databases">
        <title>Genomic Encyclopedia of Archaeal and Bacterial Type Strains, Phase II (KMG-II): from individual species to whole genera.</title>
        <authorList>
            <person name="Goeker M."/>
        </authorList>
    </citation>
    <scope>NUCLEOTIDE SEQUENCE [LARGE SCALE GENOMIC DNA]</scope>
    <source>
        <strain evidence="25 26">DSM 12048</strain>
    </source>
</reference>
<dbReference type="PANTHER" id="PTHR34299:SF1">
    <property type="entry name" value="DIACYLGLYCEROL KINASE"/>
    <property type="match status" value="1"/>
</dbReference>
<evidence type="ECO:0000256" key="17">
    <source>
        <dbReference type="ARBA" id="ARBA00023136"/>
    </source>
</evidence>
<feature type="binding site" evidence="21">
    <location>
        <position position="73"/>
    </location>
    <ligand>
        <name>substrate</name>
    </ligand>
</feature>
<protein>
    <recommendedName>
        <fullName evidence="4 24">Diacylglycerol kinase</fullName>
        <ecNumber evidence="3 24">2.7.1.107</ecNumber>
    </recommendedName>
</protein>
<evidence type="ECO:0000313" key="26">
    <source>
        <dbReference type="Proteomes" id="UP000239736"/>
    </source>
</evidence>
<dbReference type="GO" id="GO:0046872">
    <property type="term" value="F:metal ion binding"/>
    <property type="evidence" value="ECO:0007669"/>
    <property type="project" value="UniProtKB-KW"/>
</dbReference>
<evidence type="ECO:0000256" key="11">
    <source>
        <dbReference type="ARBA" id="ARBA00022741"/>
    </source>
</evidence>
<evidence type="ECO:0000256" key="6">
    <source>
        <dbReference type="ARBA" id="ARBA00022516"/>
    </source>
</evidence>
<feature type="binding site" evidence="22">
    <location>
        <position position="32"/>
    </location>
    <ligand>
        <name>ATP</name>
        <dbReference type="ChEBI" id="CHEBI:30616"/>
    </ligand>
</feature>
<feature type="binding site" evidence="22">
    <location>
        <begin position="98"/>
        <end position="99"/>
    </location>
    <ligand>
        <name>ATP</name>
        <dbReference type="ChEBI" id="CHEBI:30616"/>
    </ligand>
</feature>
<keyword evidence="15 24" id="KW-1133">Transmembrane helix</keyword>
<name>A0A2S5JGK3_9RHOB</name>
<evidence type="ECO:0000256" key="21">
    <source>
        <dbReference type="PIRSR" id="PIRSR600829-2"/>
    </source>
</evidence>
<keyword evidence="11 22" id="KW-0547">Nucleotide-binding</keyword>
<dbReference type="Gene3D" id="1.10.287.3610">
    <property type="match status" value="1"/>
</dbReference>
<comment type="subcellular location">
    <subcellularLocation>
        <location evidence="1 24">Cell inner membrane</location>
        <topology evidence="1 24">Multi-pass membrane protein</topology>
    </subcellularLocation>
</comment>
<comment type="cofactor">
    <cofactor evidence="23">
        <name>Mg(2+)</name>
        <dbReference type="ChEBI" id="CHEBI:18420"/>
    </cofactor>
    <text evidence="23">Mn(2+), Zn(2+), Cd(2+) and Co(2+) support activity to lesser extents.</text>
</comment>
<dbReference type="CDD" id="cd14264">
    <property type="entry name" value="DAGK_IM"/>
    <property type="match status" value="1"/>
</dbReference>
<comment type="similarity">
    <text evidence="2 24">Belongs to the bacterial diacylglycerol kinase family.</text>
</comment>
<evidence type="ECO:0000256" key="15">
    <source>
        <dbReference type="ARBA" id="ARBA00022989"/>
    </source>
</evidence>
<feature type="binding site" evidence="23">
    <location>
        <position position="80"/>
    </location>
    <ligand>
        <name>a divalent metal cation</name>
        <dbReference type="ChEBI" id="CHEBI:60240"/>
    </ligand>
</feature>
<keyword evidence="26" id="KW-1185">Reference proteome</keyword>
<dbReference type="PANTHER" id="PTHR34299">
    <property type="entry name" value="DIACYLGLYCEROL KINASE"/>
    <property type="match status" value="1"/>
</dbReference>
<feature type="binding site" evidence="21">
    <location>
        <position position="13"/>
    </location>
    <ligand>
        <name>substrate</name>
    </ligand>
</feature>
<dbReference type="RefSeq" id="WP_104071206.1">
    <property type="nucleotide sequence ID" value="NZ_PRDS01000005.1"/>
</dbReference>
<dbReference type="InterPro" id="IPR033718">
    <property type="entry name" value="DAGK_prok"/>
</dbReference>
<dbReference type="GO" id="GO:0004143">
    <property type="term" value="F:ATP-dependent diacylglycerol kinase activity"/>
    <property type="evidence" value="ECO:0007669"/>
    <property type="project" value="UniProtKB-EC"/>
</dbReference>
<keyword evidence="10 23" id="KW-0479">Metal-binding</keyword>
<feature type="binding site" evidence="23">
    <location>
        <position position="32"/>
    </location>
    <ligand>
        <name>a divalent metal cation</name>
        <dbReference type="ChEBI" id="CHEBI:60240"/>
    </ligand>
</feature>
<dbReference type="GO" id="GO:0005524">
    <property type="term" value="F:ATP binding"/>
    <property type="evidence" value="ECO:0007669"/>
    <property type="project" value="UniProtKB-KW"/>
</dbReference>
<keyword evidence="14 23" id="KW-0460">Magnesium</keyword>
<keyword evidence="5" id="KW-1003">Cell membrane</keyword>
<dbReference type="GO" id="GO:0006654">
    <property type="term" value="P:phosphatidic acid biosynthetic process"/>
    <property type="evidence" value="ECO:0007669"/>
    <property type="project" value="InterPro"/>
</dbReference>
<evidence type="ECO:0000256" key="19">
    <source>
        <dbReference type="ARBA" id="ARBA00023264"/>
    </source>
</evidence>
<keyword evidence="6" id="KW-0444">Lipid biosynthesis</keyword>
<dbReference type="OrthoDB" id="7871148at2"/>
<keyword evidence="9 24" id="KW-0812">Transmembrane</keyword>
<keyword evidence="8 24" id="KW-0808">Transferase</keyword>
<keyword evidence="19 24" id="KW-1208">Phospholipid metabolism</keyword>
<evidence type="ECO:0000256" key="18">
    <source>
        <dbReference type="ARBA" id="ARBA00023209"/>
    </source>
</evidence>
<evidence type="ECO:0000256" key="8">
    <source>
        <dbReference type="ARBA" id="ARBA00022679"/>
    </source>
</evidence>
<feature type="active site" description="Proton acceptor" evidence="20">
    <location>
        <position position="73"/>
    </location>
</feature>
<evidence type="ECO:0000256" key="1">
    <source>
        <dbReference type="ARBA" id="ARBA00004429"/>
    </source>
</evidence>
<dbReference type="EMBL" id="PRDS01000005">
    <property type="protein sequence ID" value="PPB80636.1"/>
    <property type="molecule type" value="Genomic_DNA"/>
</dbReference>
<keyword evidence="12 24" id="KW-0418">Kinase</keyword>
<feature type="binding site" evidence="22">
    <location>
        <position position="13"/>
    </location>
    <ligand>
        <name>ATP</name>
        <dbReference type="ChEBI" id="CHEBI:30616"/>
    </ligand>
</feature>
<evidence type="ECO:0000256" key="10">
    <source>
        <dbReference type="ARBA" id="ARBA00022723"/>
    </source>
</evidence>
<evidence type="ECO:0000256" key="22">
    <source>
        <dbReference type="PIRSR" id="PIRSR600829-3"/>
    </source>
</evidence>
<dbReference type="EC" id="2.7.1.107" evidence="3 24"/>
<evidence type="ECO:0000256" key="2">
    <source>
        <dbReference type="ARBA" id="ARBA00005967"/>
    </source>
</evidence>
<proteinExistence type="inferred from homology"/>